<evidence type="ECO:0000313" key="5">
    <source>
        <dbReference type="EMBL" id="KAG8185123.1"/>
    </source>
</evidence>
<dbReference type="AlphaFoldDB" id="A0AAV6UNE3"/>
<evidence type="ECO:0000256" key="3">
    <source>
        <dbReference type="PROSITE-ProRule" id="PRU00176"/>
    </source>
</evidence>
<reference evidence="5 6" key="1">
    <citation type="journal article" date="2022" name="Nat. Ecol. Evol.">
        <title>A masculinizing supergene underlies an exaggerated male reproductive morph in a spider.</title>
        <authorList>
            <person name="Hendrickx F."/>
            <person name="De Corte Z."/>
            <person name="Sonet G."/>
            <person name="Van Belleghem S.M."/>
            <person name="Kostlbacher S."/>
            <person name="Vangestel C."/>
        </authorList>
    </citation>
    <scope>NUCLEOTIDE SEQUENCE [LARGE SCALE GENOMIC DNA]</scope>
    <source>
        <strain evidence="5">W744_W776</strain>
    </source>
</reference>
<keyword evidence="1" id="KW-0677">Repeat</keyword>
<accession>A0AAV6UNE3</accession>
<dbReference type="SMART" id="SM00360">
    <property type="entry name" value="RRM"/>
    <property type="match status" value="3"/>
</dbReference>
<organism evidence="5 6">
    <name type="scientific">Oedothorax gibbosus</name>
    <dbReference type="NCBI Taxonomy" id="931172"/>
    <lineage>
        <taxon>Eukaryota</taxon>
        <taxon>Metazoa</taxon>
        <taxon>Ecdysozoa</taxon>
        <taxon>Arthropoda</taxon>
        <taxon>Chelicerata</taxon>
        <taxon>Arachnida</taxon>
        <taxon>Araneae</taxon>
        <taxon>Araneomorphae</taxon>
        <taxon>Entelegynae</taxon>
        <taxon>Araneoidea</taxon>
        <taxon>Linyphiidae</taxon>
        <taxon>Erigoninae</taxon>
        <taxon>Oedothorax</taxon>
    </lineage>
</organism>
<evidence type="ECO:0000313" key="6">
    <source>
        <dbReference type="Proteomes" id="UP000827092"/>
    </source>
</evidence>
<sequence>MCALYVGNLHPDCNEATLYQKFSRFGKLQNVHICRDFLTRQSLGYGYVNFFLLSEAENAISSINYDAILGKPIRVMWAKNKDKKFNVSANLFVKNIHPDIDERILHDIFSSYGGILSLKIAKRDAGGNQEVAGYVQFEDEESADMAIKSLNGKLIHGQVISVTKYKLKKTSQAEMKFNNVYLKNFGSRLKDDDLIEMCRKFGSILSAKVMTEENGDSKGFGFVSFKDPDSAKEAVENLNGFILGDKKLFAGRAKKKAEREAETKAALLKKIRNFLSQTT</sequence>
<name>A0AAV6UNE3_9ARAC</name>
<feature type="domain" description="RRM" evidence="4">
    <location>
        <begin position="2"/>
        <end position="80"/>
    </location>
</feature>
<evidence type="ECO:0000259" key="4">
    <source>
        <dbReference type="PROSITE" id="PS50102"/>
    </source>
</evidence>
<comment type="caution">
    <text evidence="5">The sequence shown here is derived from an EMBL/GenBank/DDBJ whole genome shotgun (WGS) entry which is preliminary data.</text>
</comment>
<dbReference type="Proteomes" id="UP000827092">
    <property type="component" value="Unassembled WGS sequence"/>
</dbReference>
<keyword evidence="2 3" id="KW-0694">RNA-binding</keyword>
<protein>
    <recommendedName>
        <fullName evidence="4">RRM domain-containing protein</fullName>
    </recommendedName>
</protein>
<evidence type="ECO:0000256" key="2">
    <source>
        <dbReference type="ARBA" id="ARBA00022884"/>
    </source>
</evidence>
<feature type="domain" description="RRM" evidence="4">
    <location>
        <begin position="178"/>
        <end position="255"/>
    </location>
</feature>
<dbReference type="SUPFAM" id="SSF54928">
    <property type="entry name" value="RNA-binding domain, RBD"/>
    <property type="match status" value="2"/>
</dbReference>
<dbReference type="PANTHER" id="PTHR24012">
    <property type="entry name" value="RNA BINDING PROTEIN"/>
    <property type="match status" value="1"/>
</dbReference>
<dbReference type="PROSITE" id="PS50102">
    <property type="entry name" value="RRM"/>
    <property type="match status" value="3"/>
</dbReference>
<dbReference type="InterPro" id="IPR012677">
    <property type="entry name" value="Nucleotide-bd_a/b_plait_sf"/>
</dbReference>
<evidence type="ECO:0000256" key="1">
    <source>
        <dbReference type="ARBA" id="ARBA00022737"/>
    </source>
</evidence>
<keyword evidence="6" id="KW-1185">Reference proteome</keyword>
<dbReference type="InterPro" id="IPR035979">
    <property type="entry name" value="RBD_domain_sf"/>
</dbReference>
<dbReference type="EMBL" id="JAFNEN010000346">
    <property type="protein sequence ID" value="KAG8185123.1"/>
    <property type="molecule type" value="Genomic_DNA"/>
</dbReference>
<proteinExistence type="predicted"/>
<dbReference type="Pfam" id="PF00076">
    <property type="entry name" value="RRM_1"/>
    <property type="match status" value="3"/>
</dbReference>
<dbReference type="Gene3D" id="3.30.70.330">
    <property type="match status" value="3"/>
</dbReference>
<dbReference type="InterPro" id="IPR000504">
    <property type="entry name" value="RRM_dom"/>
</dbReference>
<gene>
    <name evidence="5" type="ORF">JTE90_005719</name>
</gene>
<feature type="domain" description="RRM" evidence="4">
    <location>
        <begin position="89"/>
        <end position="167"/>
    </location>
</feature>
<dbReference type="GO" id="GO:0003723">
    <property type="term" value="F:RNA binding"/>
    <property type="evidence" value="ECO:0007669"/>
    <property type="project" value="UniProtKB-UniRule"/>
</dbReference>